<reference evidence="1 2" key="1">
    <citation type="submission" date="2013-03" db="EMBL/GenBank/DDBJ databases">
        <authorList>
            <person name="Le V."/>
        </authorList>
    </citation>
    <scope>NUCLEOTIDE SEQUENCE [LARGE SCALE GENOMIC DNA]</scope>
    <source>
        <strain evidence="1 2">BiD32</strain>
    </source>
</reference>
<dbReference type="EMBL" id="CAVK010000007">
    <property type="protein sequence ID" value="CCW15773.1"/>
    <property type="molecule type" value="Genomic_DNA"/>
</dbReference>
<protein>
    <submittedName>
        <fullName evidence="1">Uncharacterized protein</fullName>
    </submittedName>
</protein>
<evidence type="ECO:0000313" key="2">
    <source>
        <dbReference type="Proteomes" id="UP000013201"/>
    </source>
</evidence>
<dbReference type="RefSeq" id="WP_006948813.1">
    <property type="nucleotide sequence ID" value="NZ_CAVK010000007.1"/>
</dbReference>
<dbReference type="Proteomes" id="UP000013201">
    <property type="component" value="Unassembled WGS sequence"/>
</dbReference>
<evidence type="ECO:0000313" key="1">
    <source>
        <dbReference type="EMBL" id="CCW15773.1"/>
    </source>
</evidence>
<proteinExistence type="predicted"/>
<keyword evidence="2" id="KW-1185">Reference proteome</keyword>
<reference evidence="2" key="2">
    <citation type="submission" date="2013-04" db="EMBL/GenBank/DDBJ databases">
        <title>Bisphenol A degrading Sphingobium sp. strain BiD32.</title>
        <authorList>
            <person name="Nielsen J.L."/>
            <person name="Zhou N.A."/>
            <person name="Kjeldal H."/>
        </authorList>
    </citation>
    <scope>NUCLEOTIDE SEQUENCE [LARGE SCALE GENOMIC DNA]</scope>
    <source>
        <strain evidence="2">BiD32</strain>
    </source>
</reference>
<accession>N1MK40</accession>
<gene>
    <name evidence="1" type="ORF">EBBID32_1010</name>
</gene>
<comment type="caution">
    <text evidence="1">The sequence shown here is derived from an EMBL/GenBank/DDBJ whole genome shotgun (WGS) entry which is preliminary data.</text>
</comment>
<dbReference type="AlphaFoldDB" id="N1MK40"/>
<sequence>MNGTVIRLPTAAPRKVQQRSIRAVRQFKAENPWPGEYKLPRARDAEAMLSQARRSPELLILLALLKSLPSEQRQAVQDTVHRVHFAVGDDVSLLASSLIAGIKGDAR</sequence>
<name>N1MK40_9SPHN</name>
<organism evidence="1 2">
    <name type="scientific">Sphingobium indicum BiD32</name>
    <dbReference type="NCBI Taxonomy" id="1301087"/>
    <lineage>
        <taxon>Bacteria</taxon>
        <taxon>Pseudomonadati</taxon>
        <taxon>Pseudomonadota</taxon>
        <taxon>Alphaproteobacteria</taxon>
        <taxon>Sphingomonadales</taxon>
        <taxon>Sphingomonadaceae</taxon>
        <taxon>Sphingobium</taxon>
    </lineage>
</organism>